<feature type="compositionally biased region" description="Basic and acidic residues" evidence="1">
    <location>
        <begin position="56"/>
        <end position="75"/>
    </location>
</feature>
<feature type="non-terminal residue" evidence="2">
    <location>
        <position position="1"/>
    </location>
</feature>
<name>A0A8S2RTZ1_9BILA</name>
<evidence type="ECO:0000256" key="1">
    <source>
        <dbReference type="SAM" id="MobiDB-lite"/>
    </source>
</evidence>
<evidence type="ECO:0000313" key="2">
    <source>
        <dbReference type="EMBL" id="CAF4182675.1"/>
    </source>
</evidence>
<protein>
    <submittedName>
        <fullName evidence="2">Uncharacterized protein</fullName>
    </submittedName>
</protein>
<feature type="compositionally biased region" description="Acidic residues" evidence="1">
    <location>
        <begin position="80"/>
        <end position="91"/>
    </location>
</feature>
<feature type="region of interest" description="Disordered" evidence="1">
    <location>
        <begin position="56"/>
        <end position="91"/>
    </location>
</feature>
<organism evidence="2 3">
    <name type="scientific">Rotaria magnacalcarata</name>
    <dbReference type="NCBI Taxonomy" id="392030"/>
    <lineage>
        <taxon>Eukaryota</taxon>
        <taxon>Metazoa</taxon>
        <taxon>Spiralia</taxon>
        <taxon>Gnathifera</taxon>
        <taxon>Rotifera</taxon>
        <taxon>Eurotatoria</taxon>
        <taxon>Bdelloidea</taxon>
        <taxon>Philodinida</taxon>
        <taxon>Philodinidae</taxon>
        <taxon>Rotaria</taxon>
    </lineage>
</organism>
<comment type="caution">
    <text evidence="2">The sequence shown here is derived from an EMBL/GenBank/DDBJ whole genome shotgun (WGS) entry which is preliminary data.</text>
</comment>
<reference evidence="2" key="1">
    <citation type="submission" date="2021-02" db="EMBL/GenBank/DDBJ databases">
        <authorList>
            <person name="Nowell W R."/>
        </authorList>
    </citation>
    <scope>NUCLEOTIDE SEQUENCE</scope>
</reference>
<evidence type="ECO:0000313" key="3">
    <source>
        <dbReference type="Proteomes" id="UP000681720"/>
    </source>
</evidence>
<dbReference type="AlphaFoldDB" id="A0A8S2RTZ1"/>
<sequence>MSPKHKASSGTTFEIACCLAVIIFNDGYFALGDIFNIMCGYRGYYTDQAMVHFDNSRLHTESKENNRKRRKEADRIPIQNDDDEEDNDAII</sequence>
<accession>A0A8S2RTZ1</accession>
<dbReference type="EMBL" id="CAJOBJ010015569">
    <property type="protein sequence ID" value="CAF4182675.1"/>
    <property type="molecule type" value="Genomic_DNA"/>
</dbReference>
<gene>
    <name evidence="2" type="ORF">GIL414_LOCUS20862</name>
</gene>
<dbReference type="Proteomes" id="UP000681720">
    <property type="component" value="Unassembled WGS sequence"/>
</dbReference>
<proteinExistence type="predicted"/>